<sequence length="237" mass="25370">MNKQVILVLIILLGLAGLFGWQKLNQRAPNPADLTSNIYQSQATSTDSTNSPRASSGLTTSTMPNQITLQTNLGEITLVLYEKDAPNTVANFIKLARAGYYNGLTFHRVIKGFMIQGGDPNCSPESAKVPATGPCGTGGPGYQFADELDPATPSYQAGYRQGVLAMANAGPNTNGSQFFIMLEDYPLPNNYTIFGRVTVGQEIVNQIGQVATDQNDRPVTPVIIQNVKVDSTDQPAA</sequence>
<evidence type="ECO:0000313" key="6">
    <source>
        <dbReference type="EMBL" id="PIR46185.1"/>
    </source>
</evidence>
<dbReference type="Proteomes" id="UP000230431">
    <property type="component" value="Unassembled WGS sequence"/>
</dbReference>
<dbReference type="Gene3D" id="2.40.100.10">
    <property type="entry name" value="Cyclophilin-like"/>
    <property type="match status" value="1"/>
</dbReference>
<dbReference type="SUPFAM" id="SSF50891">
    <property type="entry name" value="Cyclophilin-like"/>
    <property type="match status" value="1"/>
</dbReference>
<dbReference type="PROSITE" id="PS00170">
    <property type="entry name" value="CSA_PPIASE_1"/>
    <property type="match status" value="1"/>
</dbReference>
<evidence type="ECO:0000313" key="7">
    <source>
        <dbReference type="Proteomes" id="UP000230431"/>
    </source>
</evidence>
<evidence type="ECO:0000256" key="4">
    <source>
        <dbReference type="SAM" id="MobiDB-lite"/>
    </source>
</evidence>
<evidence type="ECO:0000256" key="3">
    <source>
        <dbReference type="RuleBase" id="RU363019"/>
    </source>
</evidence>
<dbReference type="InterPro" id="IPR044666">
    <property type="entry name" value="Cyclophilin_A-like"/>
</dbReference>
<dbReference type="AlphaFoldDB" id="A0A2H0RK83"/>
<dbReference type="Pfam" id="PF00160">
    <property type="entry name" value="Pro_isomerase"/>
    <property type="match status" value="1"/>
</dbReference>
<dbReference type="EC" id="5.2.1.8" evidence="3"/>
<dbReference type="GO" id="GO:0003755">
    <property type="term" value="F:peptidyl-prolyl cis-trans isomerase activity"/>
    <property type="evidence" value="ECO:0007669"/>
    <property type="project" value="UniProtKB-UniRule"/>
</dbReference>
<proteinExistence type="inferred from homology"/>
<comment type="function">
    <text evidence="3">PPIases accelerate the folding of proteins. It catalyzes the cis-trans isomerization of proline imidic peptide bonds in oligopeptides.</text>
</comment>
<accession>A0A2H0RK83</accession>
<dbReference type="PANTHER" id="PTHR45625:SF4">
    <property type="entry name" value="PEPTIDYLPROLYL ISOMERASE DOMAIN AND WD REPEAT-CONTAINING PROTEIN 1"/>
    <property type="match status" value="1"/>
</dbReference>
<dbReference type="InterPro" id="IPR002130">
    <property type="entry name" value="Cyclophilin-type_PPIase_dom"/>
</dbReference>
<gene>
    <name evidence="6" type="ORF">COV08_01020</name>
</gene>
<comment type="caution">
    <text evidence="6">The sequence shown here is derived from an EMBL/GenBank/DDBJ whole genome shotgun (WGS) entry which is preliminary data.</text>
</comment>
<organism evidence="6 7">
    <name type="scientific">Candidatus Vogelbacteria bacterium CG10_big_fil_rev_8_21_14_0_10_49_38</name>
    <dbReference type="NCBI Taxonomy" id="1975043"/>
    <lineage>
        <taxon>Bacteria</taxon>
        <taxon>Candidatus Vogeliibacteriota</taxon>
    </lineage>
</organism>
<evidence type="ECO:0000256" key="1">
    <source>
        <dbReference type="ARBA" id="ARBA00023110"/>
    </source>
</evidence>
<evidence type="ECO:0000256" key="2">
    <source>
        <dbReference type="ARBA" id="ARBA00023235"/>
    </source>
</evidence>
<dbReference type="PRINTS" id="PR00153">
    <property type="entry name" value="CSAPPISMRASE"/>
</dbReference>
<evidence type="ECO:0000259" key="5">
    <source>
        <dbReference type="PROSITE" id="PS50072"/>
    </source>
</evidence>
<dbReference type="PANTHER" id="PTHR45625">
    <property type="entry name" value="PEPTIDYL-PROLYL CIS-TRANS ISOMERASE-RELATED"/>
    <property type="match status" value="1"/>
</dbReference>
<feature type="domain" description="PPIase cyclophilin-type" evidence="5">
    <location>
        <begin position="63"/>
        <end position="229"/>
    </location>
</feature>
<name>A0A2H0RK83_9BACT</name>
<keyword evidence="2 3" id="KW-0413">Isomerase</keyword>
<feature type="region of interest" description="Disordered" evidence="4">
    <location>
        <begin position="41"/>
        <end position="63"/>
    </location>
</feature>
<reference evidence="6 7" key="1">
    <citation type="submission" date="2017-09" db="EMBL/GenBank/DDBJ databases">
        <title>Depth-based differentiation of microbial function through sediment-hosted aquifers and enrichment of novel symbionts in the deep terrestrial subsurface.</title>
        <authorList>
            <person name="Probst A.J."/>
            <person name="Ladd B."/>
            <person name="Jarett J.K."/>
            <person name="Geller-Mcgrath D.E."/>
            <person name="Sieber C.M."/>
            <person name="Emerson J.B."/>
            <person name="Anantharaman K."/>
            <person name="Thomas B.C."/>
            <person name="Malmstrom R."/>
            <person name="Stieglmeier M."/>
            <person name="Klingl A."/>
            <person name="Woyke T."/>
            <person name="Ryan C.M."/>
            <person name="Banfield J.F."/>
        </authorList>
    </citation>
    <scope>NUCLEOTIDE SEQUENCE [LARGE SCALE GENOMIC DNA]</scope>
    <source>
        <strain evidence="6">CG10_big_fil_rev_8_21_14_0_10_49_38</strain>
    </source>
</reference>
<dbReference type="InterPro" id="IPR020892">
    <property type="entry name" value="Cyclophilin-type_PPIase_CS"/>
</dbReference>
<dbReference type="CDD" id="cd00317">
    <property type="entry name" value="cyclophilin"/>
    <property type="match status" value="1"/>
</dbReference>
<comment type="similarity">
    <text evidence="3">Belongs to the cyclophilin-type PPIase family.</text>
</comment>
<dbReference type="EMBL" id="PCYK01000006">
    <property type="protein sequence ID" value="PIR46185.1"/>
    <property type="molecule type" value="Genomic_DNA"/>
</dbReference>
<protein>
    <recommendedName>
        <fullName evidence="3">Peptidyl-prolyl cis-trans isomerase</fullName>
        <shortName evidence="3">PPIase</shortName>
        <ecNumber evidence="3">5.2.1.8</ecNumber>
    </recommendedName>
</protein>
<dbReference type="PROSITE" id="PS50072">
    <property type="entry name" value="CSA_PPIASE_2"/>
    <property type="match status" value="1"/>
</dbReference>
<keyword evidence="1 3" id="KW-0697">Rotamase</keyword>
<comment type="catalytic activity">
    <reaction evidence="3">
        <text>[protein]-peptidylproline (omega=180) = [protein]-peptidylproline (omega=0)</text>
        <dbReference type="Rhea" id="RHEA:16237"/>
        <dbReference type="Rhea" id="RHEA-COMP:10747"/>
        <dbReference type="Rhea" id="RHEA-COMP:10748"/>
        <dbReference type="ChEBI" id="CHEBI:83833"/>
        <dbReference type="ChEBI" id="CHEBI:83834"/>
        <dbReference type="EC" id="5.2.1.8"/>
    </reaction>
</comment>
<dbReference type="GO" id="GO:0006457">
    <property type="term" value="P:protein folding"/>
    <property type="evidence" value="ECO:0007669"/>
    <property type="project" value="InterPro"/>
</dbReference>
<dbReference type="InterPro" id="IPR029000">
    <property type="entry name" value="Cyclophilin-like_dom_sf"/>
</dbReference>